<proteinExistence type="predicted"/>
<protein>
    <recommendedName>
        <fullName evidence="1">YdhG-like domain-containing protein</fullName>
    </recommendedName>
</protein>
<gene>
    <name evidence="2" type="ORF">RB2654_02249</name>
</gene>
<organism evidence="2 3">
    <name type="scientific">Maritimibacter alkaliphilus HTCC2654</name>
    <dbReference type="NCBI Taxonomy" id="314271"/>
    <lineage>
        <taxon>Bacteria</taxon>
        <taxon>Pseudomonadati</taxon>
        <taxon>Pseudomonadota</taxon>
        <taxon>Alphaproteobacteria</taxon>
        <taxon>Rhodobacterales</taxon>
        <taxon>Roseobacteraceae</taxon>
        <taxon>Maritimibacter</taxon>
    </lineage>
</organism>
<feature type="domain" description="YdhG-like" evidence="1">
    <location>
        <begin position="31"/>
        <end position="130"/>
    </location>
</feature>
<dbReference type="Pfam" id="PF08818">
    <property type="entry name" value="DUF1801"/>
    <property type="match status" value="1"/>
</dbReference>
<dbReference type="InterPro" id="IPR014922">
    <property type="entry name" value="YdhG-like"/>
</dbReference>
<dbReference type="STRING" id="314271.RB2654_02249"/>
<dbReference type="Proteomes" id="UP000002931">
    <property type="component" value="Unassembled WGS sequence"/>
</dbReference>
<dbReference type="SUPFAM" id="SSF159888">
    <property type="entry name" value="YdhG-like"/>
    <property type="match status" value="1"/>
</dbReference>
<keyword evidence="3" id="KW-1185">Reference proteome</keyword>
<dbReference type="HOGENOM" id="CLU_1883244_0_0_5"/>
<dbReference type="EMBL" id="AAMT01000004">
    <property type="protein sequence ID" value="EAQ13497.1"/>
    <property type="molecule type" value="Genomic_DNA"/>
</dbReference>
<name>A3VD86_9RHOB</name>
<reference evidence="2 3" key="1">
    <citation type="journal article" date="2010" name="J. Bacteriol.">
        <title>Genome sequences of Pelagibaca bermudensis HTCC2601T and Maritimibacter alkaliphilus HTCC2654T, the type strains of two marine Roseobacter genera.</title>
        <authorList>
            <person name="Thrash J.C."/>
            <person name="Cho J.C."/>
            <person name="Ferriera S."/>
            <person name="Johnson J."/>
            <person name="Vergin K.L."/>
            <person name="Giovannoni S.J."/>
        </authorList>
    </citation>
    <scope>NUCLEOTIDE SEQUENCE [LARGE SCALE GENOMIC DNA]</scope>
    <source>
        <strain evidence="2 3">HTCC2654</strain>
    </source>
</reference>
<sequence>MTLDGSCAPPHDPAMTDPFAPYIAQQPDEFRAALDDLAKRIEARLPADVERVISYAMPGWRVKAPKGTKMAAGMAGFAKHIGLYPHCGTVVPKIADRLRAEGIAHSKSGITFRPDTPPPDWVLDEIIRRRLDEIG</sequence>
<dbReference type="AlphaFoldDB" id="A3VD86"/>
<evidence type="ECO:0000313" key="3">
    <source>
        <dbReference type="Proteomes" id="UP000002931"/>
    </source>
</evidence>
<dbReference type="eggNOG" id="COG5646">
    <property type="taxonomic scope" value="Bacteria"/>
</dbReference>
<evidence type="ECO:0000313" key="2">
    <source>
        <dbReference type="EMBL" id="EAQ13497.1"/>
    </source>
</evidence>
<accession>A3VD86</accession>
<evidence type="ECO:0000259" key="1">
    <source>
        <dbReference type="Pfam" id="PF08818"/>
    </source>
</evidence>
<comment type="caution">
    <text evidence="2">The sequence shown here is derived from an EMBL/GenBank/DDBJ whole genome shotgun (WGS) entry which is preliminary data.</text>
</comment>
<dbReference type="Gene3D" id="3.90.1150.200">
    <property type="match status" value="1"/>
</dbReference>